<protein>
    <submittedName>
        <fullName evidence="1">Uncharacterized protein</fullName>
    </submittedName>
</protein>
<name>A0A9N8KF67_9PEZI</name>
<dbReference type="EMBL" id="CAINUL010000003">
    <property type="protein sequence ID" value="CAD0108573.1"/>
    <property type="molecule type" value="Genomic_DNA"/>
</dbReference>
<keyword evidence="2" id="KW-1185">Reference proteome</keyword>
<reference evidence="1" key="1">
    <citation type="submission" date="2020-06" db="EMBL/GenBank/DDBJ databases">
        <authorList>
            <person name="Onetto C."/>
        </authorList>
    </citation>
    <scope>NUCLEOTIDE SEQUENCE</scope>
</reference>
<evidence type="ECO:0000313" key="1">
    <source>
        <dbReference type="EMBL" id="CAD0108573.1"/>
    </source>
</evidence>
<dbReference type="AlphaFoldDB" id="A0A9N8KF67"/>
<dbReference type="OrthoDB" id="3937864at2759"/>
<evidence type="ECO:0000313" key="2">
    <source>
        <dbReference type="Proteomes" id="UP000745764"/>
    </source>
</evidence>
<proteinExistence type="predicted"/>
<organism evidence="1 2">
    <name type="scientific">Aureobasidium uvarum</name>
    <dbReference type="NCBI Taxonomy" id="2773716"/>
    <lineage>
        <taxon>Eukaryota</taxon>
        <taxon>Fungi</taxon>
        <taxon>Dikarya</taxon>
        <taxon>Ascomycota</taxon>
        <taxon>Pezizomycotina</taxon>
        <taxon>Dothideomycetes</taxon>
        <taxon>Dothideomycetidae</taxon>
        <taxon>Dothideales</taxon>
        <taxon>Saccotheciaceae</taxon>
        <taxon>Aureobasidium</taxon>
    </lineage>
</organism>
<comment type="caution">
    <text evidence="1">The sequence shown here is derived from an EMBL/GenBank/DDBJ whole genome shotgun (WGS) entry which is preliminary data.</text>
</comment>
<gene>
    <name evidence="1" type="ORF">AWRI4620_LOCUS2828</name>
</gene>
<sequence>MADESHDADNVSVRSGRTVCYVAALDPTLRTPSPEPFVEDAEDENEFDPAFHLLLEQSKSLKEIFQKRSLEYGQLKYELRRARDIYDHLYRIDFNVSSTILATEEILEVSNFTFRDLDSHLSRQKRQQKEFFGSRVTRVRATFEQLERLAEDNEVLLEKLRVLHYPVEEFQHIARRDRLMRSQNNFDFVIKELCEELSAFLSSRSAITYSE</sequence>
<dbReference type="Proteomes" id="UP000745764">
    <property type="component" value="Unassembled WGS sequence"/>
</dbReference>
<accession>A0A9N8KF67</accession>